<accession>A0A1T3NKM5</accession>
<evidence type="ECO:0000313" key="8">
    <source>
        <dbReference type="EMBL" id="OPC77225.1"/>
    </source>
</evidence>
<evidence type="ECO:0000256" key="5">
    <source>
        <dbReference type="ARBA" id="ARBA00023163"/>
    </source>
</evidence>
<dbReference type="OrthoDB" id="3608473at2"/>
<feature type="domain" description="RNA polymerase sigma-70 region 2" evidence="6">
    <location>
        <begin position="40"/>
        <end position="108"/>
    </location>
</feature>
<dbReference type="InterPro" id="IPR039425">
    <property type="entry name" value="RNA_pol_sigma-70-like"/>
</dbReference>
<keyword evidence="2" id="KW-0805">Transcription regulation</keyword>
<evidence type="ECO:0000259" key="6">
    <source>
        <dbReference type="Pfam" id="PF04542"/>
    </source>
</evidence>
<keyword evidence="5" id="KW-0804">Transcription</keyword>
<dbReference type="PANTHER" id="PTHR43133:SF8">
    <property type="entry name" value="RNA POLYMERASE SIGMA FACTOR HI_1459-RELATED"/>
    <property type="match status" value="1"/>
</dbReference>
<dbReference type="Gene3D" id="1.10.10.10">
    <property type="entry name" value="Winged helix-like DNA-binding domain superfamily/Winged helix DNA-binding domain"/>
    <property type="match status" value="1"/>
</dbReference>
<sequence length="203" mass="23152">MGGCSGRDRVCDEREDLVADKAGAARELRCPGGFDDFFRTEYRRLVQALMLMEGACRADAEEWVAHAMAKLFERWNLPESDPDYVRHPRAYAMKTAKNRCKNERRRAQTIPLDDVEPVSQADESALTALEDRQFVSNVLEGLSPAQRQVMHLIAEGYPPTEIAEILRKTPNNVRQIAHQSRKLLRLRWETPTTGSPKGEEEEQ</sequence>
<evidence type="ECO:0000256" key="1">
    <source>
        <dbReference type="ARBA" id="ARBA00010641"/>
    </source>
</evidence>
<proteinExistence type="inferred from homology"/>
<dbReference type="InterPro" id="IPR007627">
    <property type="entry name" value="RNA_pol_sigma70_r2"/>
</dbReference>
<dbReference type="EMBL" id="MWQN01000004">
    <property type="protein sequence ID" value="OPC77225.1"/>
    <property type="molecule type" value="Genomic_DNA"/>
</dbReference>
<evidence type="ECO:0000256" key="4">
    <source>
        <dbReference type="ARBA" id="ARBA00023125"/>
    </source>
</evidence>
<dbReference type="SUPFAM" id="SSF88946">
    <property type="entry name" value="Sigma2 domain of RNA polymerase sigma factors"/>
    <property type="match status" value="1"/>
</dbReference>
<dbReference type="Gene3D" id="1.10.1740.10">
    <property type="match status" value="1"/>
</dbReference>
<evidence type="ECO:0000313" key="9">
    <source>
        <dbReference type="Proteomes" id="UP000190037"/>
    </source>
</evidence>
<dbReference type="InterPro" id="IPR013324">
    <property type="entry name" value="RNA_pol_sigma_r3/r4-like"/>
</dbReference>
<dbReference type="InterPro" id="IPR013325">
    <property type="entry name" value="RNA_pol_sigma_r2"/>
</dbReference>
<comment type="similarity">
    <text evidence="1">Belongs to the sigma-70 factor family. ECF subfamily.</text>
</comment>
<dbReference type="GO" id="GO:0006352">
    <property type="term" value="P:DNA-templated transcription initiation"/>
    <property type="evidence" value="ECO:0007669"/>
    <property type="project" value="InterPro"/>
</dbReference>
<dbReference type="NCBIfam" id="TIGR02937">
    <property type="entry name" value="sigma70-ECF"/>
    <property type="match status" value="1"/>
</dbReference>
<keyword evidence="3" id="KW-0731">Sigma factor</keyword>
<keyword evidence="9" id="KW-1185">Reference proteome</keyword>
<feature type="domain" description="RNA polymerase sigma factor 70 region 4 type 2" evidence="7">
    <location>
        <begin position="137"/>
        <end position="184"/>
    </location>
</feature>
<dbReference type="Pfam" id="PF04542">
    <property type="entry name" value="Sigma70_r2"/>
    <property type="match status" value="1"/>
</dbReference>
<evidence type="ECO:0000256" key="3">
    <source>
        <dbReference type="ARBA" id="ARBA00023082"/>
    </source>
</evidence>
<dbReference type="AlphaFoldDB" id="A0A1T3NKM5"/>
<dbReference type="STRING" id="159449.B4N89_42555"/>
<dbReference type="PANTHER" id="PTHR43133">
    <property type="entry name" value="RNA POLYMERASE ECF-TYPE SIGMA FACTO"/>
    <property type="match status" value="1"/>
</dbReference>
<dbReference type="InterPro" id="IPR014284">
    <property type="entry name" value="RNA_pol_sigma-70_dom"/>
</dbReference>
<name>A0A1T3NKM5_9ACTN</name>
<reference evidence="8 9" key="1">
    <citation type="submission" date="2017-03" db="EMBL/GenBank/DDBJ databases">
        <title>Draft genome sequence of Streptomyces scabrisporus NF3, endophyte isolated from Amphipterygium adstringens.</title>
        <authorList>
            <person name="Vazquez M."/>
            <person name="Ceapa C.D."/>
            <person name="Rodriguez Luna D."/>
            <person name="Sanchez Esquivel S."/>
        </authorList>
    </citation>
    <scope>NUCLEOTIDE SEQUENCE [LARGE SCALE GENOMIC DNA]</scope>
    <source>
        <strain evidence="8 9">NF3</strain>
    </source>
</reference>
<gene>
    <name evidence="8" type="ORF">B4N89_42555</name>
</gene>
<dbReference type="GO" id="GO:0003677">
    <property type="term" value="F:DNA binding"/>
    <property type="evidence" value="ECO:0007669"/>
    <property type="project" value="UniProtKB-KW"/>
</dbReference>
<dbReference type="RefSeq" id="WP_078981984.1">
    <property type="nucleotide sequence ID" value="NZ_MWQN01000004.1"/>
</dbReference>
<protein>
    <recommendedName>
        <fullName evidence="10">RNA polymerase sigma factor 70 region 4 type 2 domain-containing protein</fullName>
    </recommendedName>
</protein>
<evidence type="ECO:0008006" key="10">
    <source>
        <dbReference type="Google" id="ProtNLM"/>
    </source>
</evidence>
<dbReference type="GO" id="GO:0016987">
    <property type="term" value="F:sigma factor activity"/>
    <property type="evidence" value="ECO:0007669"/>
    <property type="project" value="UniProtKB-KW"/>
</dbReference>
<keyword evidence="4" id="KW-0238">DNA-binding</keyword>
<dbReference type="InterPro" id="IPR036388">
    <property type="entry name" value="WH-like_DNA-bd_sf"/>
</dbReference>
<evidence type="ECO:0000256" key="2">
    <source>
        <dbReference type="ARBA" id="ARBA00023015"/>
    </source>
</evidence>
<dbReference type="Proteomes" id="UP000190037">
    <property type="component" value="Unassembled WGS sequence"/>
</dbReference>
<organism evidence="8 9">
    <name type="scientific">Embleya scabrispora</name>
    <dbReference type="NCBI Taxonomy" id="159449"/>
    <lineage>
        <taxon>Bacteria</taxon>
        <taxon>Bacillati</taxon>
        <taxon>Actinomycetota</taxon>
        <taxon>Actinomycetes</taxon>
        <taxon>Kitasatosporales</taxon>
        <taxon>Streptomycetaceae</taxon>
        <taxon>Embleya</taxon>
    </lineage>
</organism>
<evidence type="ECO:0000259" key="7">
    <source>
        <dbReference type="Pfam" id="PF08281"/>
    </source>
</evidence>
<dbReference type="Pfam" id="PF08281">
    <property type="entry name" value="Sigma70_r4_2"/>
    <property type="match status" value="1"/>
</dbReference>
<dbReference type="SUPFAM" id="SSF88659">
    <property type="entry name" value="Sigma3 and sigma4 domains of RNA polymerase sigma factors"/>
    <property type="match status" value="1"/>
</dbReference>
<dbReference type="InterPro" id="IPR013249">
    <property type="entry name" value="RNA_pol_sigma70_r4_t2"/>
</dbReference>
<comment type="caution">
    <text evidence="8">The sequence shown here is derived from an EMBL/GenBank/DDBJ whole genome shotgun (WGS) entry which is preliminary data.</text>
</comment>